<dbReference type="CDD" id="cd00761">
    <property type="entry name" value="Glyco_tranf_GTA_type"/>
    <property type="match status" value="1"/>
</dbReference>
<evidence type="ECO:0000313" key="3">
    <source>
        <dbReference type="Proteomes" id="UP000257004"/>
    </source>
</evidence>
<dbReference type="InterPro" id="IPR001173">
    <property type="entry name" value="Glyco_trans_2-like"/>
</dbReference>
<dbReference type="EMBL" id="QRDQ01000007">
    <property type="protein sequence ID" value="RED26272.1"/>
    <property type="molecule type" value="Genomic_DNA"/>
</dbReference>
<dbReference type="OrthoDB" id="761861at2"/>
<dbReference type="RefSeq" id="WP_115886384.1">
    <property type="nucleotide sequence ID" value="NZ_QRDQ01000007.1"/>
</dbReference>
<accession>A0A3D9G118</accession>
<sequence>MLSVLIPVYNYNVYPLVSEIKQQADNLGIEYEIICYDDASDLVIEENHKISQFQECSFIVLKKNVGRSAIRNLLAEKAMYENLLLLDADVIPTNNQFVSNYITAIKKNQKVVFGGQLYKDDKPAKELLLRWIYGKKRESQNLAERSKNHYDFALVSNLLIKKEILIGFPFDETLTKYGYEDLLFFTILKSNGIKITHIENPIFHLNCETSKIFLTKTKVALENLVFLNIANKISKDQSKIITSFDFLRRLKLISFFVFIFKKSEQKIRLNLLSEKPSLFLFDIYKLGYYCFLKTK</sequence>
<dbReference type="AlphaFoldDB" id="A0A3D9G118"/>
<dbReference type="PANTHER" id="PTHR43685:SF2">
    <property type="entry name" value="GLYCOSYLTRANSFERASE 2-LIKE DOMAIN-CONTAINING PROTEIN"/>
    <property type="match status" value="1"/>
</dbReference>
<feature type="domain" description="Glycosyltransferase 2-like" evidence="1">
    <location>
        <begin position="3"/>
        <end position="138"/>
    </location>
</feature>
<keyword evidence="3" id="KW-1185">Reference proteome</keyword>
<dbReference type="PANTHER" id="PTHR43685">
    <property type="entry name" value="GLYCOSYLTRANSFERASE"/>
    <property type="match status" value="1"/>
</dbReference>
<dbReference type="InterPro" id="IPR029044">
    <property type="entry name" value="Nucleotide-diphossugar_trans"/>
</dbReference>
<reference evidence="2 3" key="1">
    <citation type="submission" date="2018-07" db="EMBL/GenBank/DDBJ databases">
        <title>Genomic Encyclopedia of Archaeal and Bacterial Type Strains, Phase II (KMG-II): from individual species to whole genera.</title>
        <authorList>
            <person name="Goeker M."/>
        </authorList>
    </citation>
    <scope>NUCLEOTIDE SEQUENCE [LARGE SCALE GENOMIC DNA]</scope>
    <source>
        <strain evidence="2 3">DSM 25795</strain>
    </source>
</reference>
<dbReference type="Gene3D" id="3.90.550.10">
    <property type="entry name" value="Spore Coat Polysaccharide Biosynthesis Protein SpsA, Chain A"/>
    <property type="match status" value="1"/>
</dbReference>
<protein>
    <submittedName>
        <fullName evidence="2">GT2 family glycosyltransferase</fullName>
    </submittedName>
</protein>
<gene>
    <name evidence="2" type="ORF">BD847_0188</name>
</gene>
<keyword evidence="2" id="KW-0808">Transferase</keyword>
<dbReference type="InterPro" id="IPR050834">
    <property type="entry name" value="Glycosyltransf_2"/>
</dbReference>
<dbReference type="Proteomes" id="UP000257004">
    <property type="component" value="Unassembled WGS sequence"/>
</dbReference>
<dbReference type="GO" id="GO:0016740">
    <property type="term" value="F:transferase activity"/>
    <property type="evidence" value="ECO:0007669"/>
    <property type="project" value="UniProtKB-KW"/>
</dbReference>
<name>A0A3D9G118_9FLAO</name>
<dbReference type="Pfam" id="PF00535">
    <property type="entry name" value="Glycos_transf_2"/>
    <property type="match status" value="1"/>
</dbReference>
<evidence type="ECO:0000313" key="2">
    <source>
        <dbReference type="EMBL" id="RED26272.1"/>
    </source>
</evidence>
<organism evidence="2 3">
    <name type="scientific">Flavobacterium cutihirudinis</name>
    <dbReference type="NCBI Taxonomy" id="1265740"/>
    <lineage>
        <taxon>Bacteria</taxon>
        <taxon>Pseudomonadati</taxon>
        <taxon>Bacteroidota</taxon>
        <taxon>Flavobacteriia</taxon>
        <taxon>Flavobacteriales</taxon>
        <taxon>Flavobacteriaceae</taxon>
        <taxon>Flavobacterium</taxon>
    </lineage>
</organism>
<dbReference type="SUPFAM" id="SSF53448">
    <property type="entry name" value="Nucleotide-diphospho-sugar transferases"/>
    <property type="match status" value="1"/>
</dbReference>
<proteinExistence type="predicted"/>
<evidence type="ECO:0000259" key="1">
    <source>
        <dbReference type="Pfam" id="PF00535"/>
    </source>
</evidence>
<comment type="caution">
    <text evidence="2">The sequence shown here is derived from an EMBL/GenBank/DDBJ whole genome shotgun (WGS) entry which is preliminary data.</text>
</comment>